<keyword evidence="1" id="KW-1133">Transmembrane helix</keyword>
<keyword evidence="1" id="KW-0472">Membrane</keyword>
<dbReference type="EMBL" id="CP008822">
    <property type="protein sequence ID" value="AIM26635.1"/>
    <property type="molecule type" value="Genomic_DNA"/>
</dbReference>
<dbReference type="AlphaFoldDB" id="A0A088E5N0"/>
<proteinExistence type="predicted"/>
<evidence type="ECO:0000313" key="2">
    <source>
        <dbReference type="EMBL" id="AIM26635.1"/>
    </source>
</evidence>
<dbReference type="GeneID" id="91754920"/>
<dbReference type="Proteomes" id="UP000029084">
    <property type="component" value="Chromosome"/>
</dbReference>
<name>A0A088E5N0_9CREN</name>
<feature type="transmembrane region" description="Helical" evidence="1">
    <location>
        <begin position="61"/>
        <end position="80"/>
    </location>
</feature>
<protein>
    <submittedName>
        <fullName evidence="2">Uncharacterized protein</fullName>
    </submittedName>
</protein>
<reference evidence="2 3" key="1">
    <citation type="journal article" date="2014" name="J. Bacteriol.">
        <title>Role of an Archaeal PitA Transporter in the Copper and Arsenic Resistance of Metallosphaera sedula, an Extreme Thermoacidophile.</title>
        <authorList>
            <person name="McCarthy S."/>
            <person name="Ai C."/>
            <person name="Wheaton G."/>
            <person name="Tevatia R."/>
            <person name="Eckrich V."/>
            <person name="Kelly R."/>
            <person name="Blum P."/>
        </authorList>
    </citation>
    <scope>NUCLEOTIDE SEQUENCE [LARGE SCALE GENOMIC DNA]</scope>
    <source>
        <strain evidence="2 3">CuR1</strain>
    </source>
</reference>
<organism evidence="2 3">
    <name type="scientific">Metallosphaera sedula</name>
    <dbReference type="NCBI Taxonomy" id="43687"/>
    <lineage>
        <taxon>Archaea</taxon>
        <taxon>Thermoproteota</taxon>
        <taxon>Thermoprotei</taxon>
        <taxon>Sulfolobales</taxon>
        <taxon>Sulfolobaceae</taxon>
        <taxon>Metallosphaera</taxon>
    </lineage>
</organism>
<evidence type="ECO:0000256" key="1">
    <source>
        <dbReference type="SAM" id="Phobius"/>
    </source>
</evidence>
<sequence length="87" mass="10060">MGLWVYSVGMSGIFTLIVLGIGWQDFVSWLDLFYLSSIEIKLIFMIILYLGILGFLEGTVVYPPAYIIMVEMVPFLVVLFSRKIFRR</sequence>
<feature type="transmembrane region" description="Helical" evidence="1">
    <location>
        <begin position="6"/>
        <end position="23"/>
    </location>
</feature>
<dbReference type="RefSeq" id="WP_012020436.1">
    <property type="nucleotide sequence ID" value="NZ_CP008822.1"/>
</dbReference>
<keyword evidence="1" id="KW-0812">Transmembrane</keyword>
<gene>
    <name evidence="2" type="ORF">HA72_0471</name>
</gene>
<evidence type="ECO:0000313" key="3">
    <source>
        <dbReference type="Proteomes" id="UP000029084"/>
    </source>
</evidence>
<accession>A0A088E5N0</accession>
<feature type="transmembrane region" description="Helical" evidence="1">
    <location>
        <begin position="32"/>
        <end position="55"/>
    </location>
</feature>